<dbReference type="EMBL" id="OM869711">
    <property type="protein sequence ID" value="UPW42024.1"/>
    <property type="molecule type" value="Genomic_DNA"/>
</dbReference>
<accession>A0A976N339</accession>
<evidence type="ECO:0000313" key="1">
    <source>
        <dbReference type="EMBL" id="UPW42024.1"/>
    </source>
</evidence>
<protein>
    <submittedName>
        <fullName evidence="1">Uncharacterized protein</fullName>
    </submittedName>
</protein>
<sequence>MKQKAIEKAVQTALYAVLGIFKCFNKLCSIFKKK</sequence>
<name>A0A976N339_9VIRU</name>
<organism evidence="1">
    <name type="scientific">Dipodfec virus RodF1_17</name>
    <dbReference type="NCBI Taxonomy" id="2929293"/>
    <lineage>
        <taxon>Viruses</taxon>
        <taxon>Monodnaviria</taxon>
        <taxon>Sangervirae</taxon>
        <taxon>Phixviricota</taxon>
        <taxon>Malgrandaviricetes</taxon>
        <taxon>Petitvirales</taxon>
        <taxon>Microviridae</taxon>
    </lineage>
</organism>
<reference evidence="1" key="1">
    <citation type="submission" date="2022-02" db="EMBL/GenBank/DDBJ databases">
        <title>Towards deciphering the DNA virus diversity associated with rodent species in the families Cricetidae and Heteromyidae.</title>
        <authorList>
            <person name="Lund M."/>
            <person name="Larsen B.B."/>
            <person name="Gryseels S."/>
            <person name="Kraberger S."/>
            <person name="Rowsey D.M."/>
            <person name="Steger L."/>
            <person name="Yule K.M."/>
            <person name="Upham N.S."/>
            <person name="Worobey M."/>
            <person name="Van Doorslaer K."/>
            <person name="Varsani A."/>
        </authorList>
    </citation>
    <scope>NUCLEOTIDE SEQUENCE</scope>
    <source>
        <strain evidence="1">NeonRodF1_17</strain>
    </source>
</reference>
<proteinExistence type="predicted"/>